<sequence>MFLKCIAVDDEPLALDILKTYIARLPVLQLVQTFDDAVLAVDFLKQNPMDLLLVDIHMPDLSGLDLVRSLDVMPLIIFTTAHKNYAFEGFELNAVDYLLKPIDFERFSKAIAKAVDYHQYKTRSSGESAEYLYVYSEYRQVRVNLSDIEYIESLEDYIRIHLSEQKPVVTLMTLKKVLEKLPEQQFKRIHRSFVVAIDRVNSIHNRKAILDSGKELPISDSYTEFIQEWKAK</sequence>
<evidence type="ECO:0000313" key="4">
    <source>
        <dbReference type="EMBL" id="MDJ1503459.1"/>
    </source>
</evidence>
<dbReference type="Pfam" id="PF00072">
    <property type="entry name" value="Response_reg"/>
    <property type="match status" value="1"/>
</dbReference>
<dbReference type="Gene3D" id="2.40.50.1020">
    <property type="entry name" value="LytTr DNA-binding domain"/>
    <property type="match status" value="1"/>
</dbReference>
<dbReference type="InterPro" id="IPR011006">
    <property type="entry name" value="CheY-like_superfamily"/>
</dbReference>
<dbReference type="InterPro" id="IPR046947">
    <property type="entry name" value="LytR-like"/>
</dbReference>
<dbReference type="PANTHER" id="PTHR37299">
    <property type="entry name" value="TRANSCRIPTIONAL REGULATOR-RELATED"/>
    <property type="match status" value="1"/>
</dbReference>
<dbReference type="InterPro" id="IPR001789">
    <property type="entry name" value="Sig_transdc_resp-reg_receiver"/>
</dbReference>
<proteinExistence type="predicted"/>
<gene>
    <name evidence="4" type="ORF">QNI22_22515</name>
</gene>
<dbReference type="Pfam" id="PF04397">
    <property type="entry name" value="LytTR"/>
    <property type="match status" value="1"/>
</dbReference>
<dbReference type="InterPro" id="IPR007492">
    <property type="entry name" value="LytTR_DNA-bd_dom"/>
</dbReference>
<feature type="domain" description="Response regulatory" evidence="2">
    <location>
        <begin position="4"/>
        <end position="115"/>
    </location>
</feature>
<name>A0AAE3R491_9BACT</name>
<evidence type="ECO:0000259" key="3">
    <source>
        <dbReference type="PROSITE" id="PS50930"/>
    </source>
</evidence>
<dbReference type="Gene3D" id="3.40.50.2300">
    <property type="match status" value="1"/>
</dbReference>
<organism evidence="4 5">
    <name type="scientific">Xanthocytophaga agilis</name>
    <dbReference type="NCBI Taxonomy" id="3048010"/>
    <lineage>
        <taxon>Bacteria</taxon>
        <taxon>Pseudomonadati</taxon>
        <taxon>Bacteroidota</taxon>
        <taxon>Cytophagia</taxon>
        <taxon>Cytophagales</taxon>
        <taxon>Rhodocytophagaceae</taxon>
        <taxon>Xanthocytophaga</taxon>
    </lineage>
</organism>
<dbReference type="PROSITE" id="PS50110">
    <property type="entry name" value="RESPONSE_REGULATORY"/>
    <property type="match status" value="1"/>
</dbReference>
<dbReference type="Proteomes" id="UP001232063">
    <property type="component" value="Unassembled WGS sequence"/>
</dbReference>
<dbReference type="RefSeq" id="WP_314514074.1">
    <property type="nucleotide sequence ID" value="NZ_JASJOU010000008.1"/>
</dbReference>
<keyword evidence="4" id="KW-0238">DNA-binding</keyword>
<feature type="domain" description="HTH LytTR-type" evidence="3">
    <location>
        <begin position="132"/>
        <end position="232"/>
    </location>
</feature>
<dbReference type="SMART" id="SM00448">
    <property type="entry name" value="REC"/>
    <property type="match status" value="1"/>
</dbReference>
<keyword evidence="5" id="KW-1185">Reference proteome</keyword>
<evidence type="ECO:0000259" key="2">
    <source>
        <dbReference type="PROSITE" id="PS50110"/>
    </source>
</evidence>
<dbReference type="GO" id="GO:0003677">
    <property type="term" value="F:DNA binding"/>
    <property type="evidence" value="ECO:0007669"/>
    <property type="project" value="UniProtKB-KW"/>
</dbReference>
<evidence type="ECO:0000313" key="5">
    <source>
        <dbReference type="Proteomes" id="UP001232063"/>
    </source>
</evidence>
<reference evidence="4" key="1">
    <citation type="submission" date="2023-05" db="EMBL/GenBank/DDBJ databases">
        <authorList>
            <person name="Zhang X."/>
        </authorList>
    </citation>
    <scope>NUCLEOTIDE SEQUENCE</scope>
    <source>
        <strain evidence="4">BD1B2-1</strain>
    </source>
</reference>
<protein>
    <submittedName>
        <fullName evidence="4">LytTR family DNA-binding domain-containing protein</fullName>
    </submittedName>
</protein>
<dbReference type="EMBL" id="JASJOU010000008">
    <property type="protein sequence ID" value="MDJ1503459.1"/>
    <property type="molecule type" value="Genomic_DNA"/>
</dbReference>
<dbReference type="SUPFAM" id="SSF52172">
    <property type="entry name" value="CheY-like"/>
    <property type="match status" value="1"/>
</dbReference>
<evidence type="ECO:0000256" key="1">
    <source>
        <dbReference type="PROSITE-ProRule" id="PRU00169"/>
    </source>
</evidence>
<dbReference type="PANTHER" id="PTHR37299:SF1">
    <property type="entry name" value="STAGE 0 SPORULATION PROTEIN A HOMOLOG"/>
    <property type="match status" value="1"/>
</dbReference>
<dbReference type="GO" id="GO:0000156">
    <property type="term" value="F:phosphorelay response regulator activity"/>
    <property type="evidence" value="ECO:0007669"/>
    <property type="project" value="InterPro"/>
</dbReference>
<comment type="caution">
    <text evidence="4">The sequence shown here is derived from an EMBL/GenBank/DDBJ whole genome shotgun (WGS) entry which is preliminary data.</text>
</comment>
<dbReference type="SMART" id="SM00850">
    <property type="entry name" value="LytTR"/>
    <property type="match status" value="1"/>
</dbReference>
<feature type="modified residue" description="4-aspartylphosphate" evidence="1">
    <location>
        <position position="55"/>
    </location>
</feature>
<dbReference type="PROSITE" id="PS50930">
    <property type="entry name" value="HTH_LYTTR"/>
    <property type="match status" value="1"/>
</dbReference>
<dbReference type="AlphaFoldDB" id="A0AAE3R491"/>
<keyword evidence="1" id="KW-0597">Phosphoprotein</keyword>
<accession>A0AAE3R491</accession>